<evidence type="ECO:0000313" key="2">
    <source>
        <dbReference type="EMBL" id="QDT04838.1"/>
    </source>
</evidence>
<protein>
    <recommendedName>
        <fullName evidence="1">Transposase IS110-like N-terminal domain-containing protein</fullName>
    </recommendedName>
</protein>
<sequence>MNSTTLSTSTKARNRFNSSQADSTSLRLVNVAFDVGSDSLHWAMELPGLILSDQCENTSGEIRKTLRHIRDEAAEHGYDEVRVICESTGVYHRRLLQLTTSMAMRTCLVHGEAVAKFRAIQFGDHGKTDARDPRAVLTVPGQKASVCVMRKILKMFYGWYNSGQAFDRSRVFVMASQHKKAA</sequence>
<keyword evidence="3" id="KW-1185">Reference proteome</keyword>
<accession>A0A517NCR1</accession>
<evidence type="ECO:0000259" key="1">
    <source>
        <dbReference type="Pfam" id="PF01548"/>
    </source>
</evidence>
<dbReference type="GO" id="GO:0006313">
    <property type="term" value="P:DNA transposition"/>
    <property type="evidence" value="ECO:0007669"/>
    <property type="project" value="InterPro"/>
</dbReference>
<feature type="domain" description="Transposase IS110-like N-terminal" evidence="1">
    <location>
        <begin position="34"/>
        <end position="132"/>
    </location>
</feature>
<dbReference type="GO" id="GO:0003677">
    <property type="term" value="F:DNA binding"/>
    <property type="evidence" value="ECO:0007669"/>
    <property type="project" value="InterPro"/>
</dbReference>
<dbReference type="EMBL" id="CP036525">
    <property type="protein sequence ID" value="QDT04838.1"/>
    <property type="molecule type" value="Genomic_DNA"/>
</dbReference>
<dbReference type="Pfam" id="PF01548">
    <property type="entry name" value="DEDD_Tnp_IS110"/>
    <property type="match status" value="1"/>
</dbReference>
<organism evidence="2 3">
    <name type="scientific">Rubripirellula lacrimiformis</name>
    <dbReference type="NCBI Taxonomy" id="1930273"/>
    <lineage>
        <taxon>Bacteria</taxon>
        <taxon>Pseudomonadati</taxon>
        <taxon>Planctomycetota</taxon>
        <taxon>Planctomycetia</taxon>
        <taxon>Pirellulales</taxon>
        <taxon>Pirellulaceae</taxon>
        <taxon>Rubripirellula</taxon>
    </lineage>
</organism>
<evidence type="ECO:0000313" key="3">
    <source>
        <dbReference type="Proteomes" id="UP000318538"/>
    </source>
</evidence>
<proteinExistence type="predicted"/>
<reference evidence="2 3" key="1">
    <citation type="submission" date="2019-02" db="EMBL/GenBank/DDBJ databases">
        <title>Deep-cultivation of Planctomycetes and their phenomic and genomic characterization uncovers novel biology.</title>
        <authorList>
            <person name="Wiegand S."/>
            <person name="Jogler M."/>
            <person name="Boedeker C."/>
            <person name="Pinto D."/>
            <person name="Vollmers J."/>
            <person name="Rivas-Marin E."/>
            <person name="Kohn T."/>
            <person name="Peeters S.H."/>
            <person name="Heuer A."/>
            <person name="Rast P."/>
            <person name="Oberbeckmann S."/>
            <person name="Bunk B."/>
            <person name="Jeske O."/>
            <person name="Meyerdierks A."/>
            <person name="Storesund J.E."/>
            <person name="Kallscheuer N."/>
            <person name="Luecker S."/>
            <person name="Lage O.M."/>
            <person name="Pohl T."/>
            <person name="Merkel B.J."/>
            <person name="Hornburger P."/>
            <person name="Mueller R.-W."/>
            <person name="Bruemmer F."/>
            <person name="Labrenz M."/>
            <person name="Spormann A.M."/>
            <person name="Op den Camp H."/>
            <person name="Overmann J."/>
            <person name="Amann R."/>
            <person name="Jetten M.S.M."/>
            <person name="Mascher T."/>
            <person name="Medema M.H."/>
            <person name="Devos D.P."/>
            <person name="Kaster A.-K."/>
            <person name="Ovreas L."/>
            <person name="Rohde M."/>
            <person name="Galperin M.Y."/>
            <person name="Jogler C."/>
        </authorList>
    </citation>
    <scope>NUCLEOTIDE SEQUENCE [LARGE SCALE GENOMIC DNA]</scope>
    <source>
        <strain evidence="2 3">K22_7</strain>
    </source>
</reference>
<dbReference type="Proteomes" id="UP000318538">
    <property type="component" value="Chromosome"/>
</dbReference>
<dbReference type="RefSeq" id="WP_218933261.1">
    <property type="nucleotide sequence ID" value="NZ_CP036525.1"/>
</dbReference>
<dbReference type="AlphaFoldDB" id="A0A517NCR1"/>
<dbReference type="KEGG" id="rlc:K227x_32350"/>
<dbReference type="InterPro" id="IPR002525">
    <property type="entry name" value="Transp_IS110-like_N"/>
</dbReference>
<gene>
    <name evidence="2" type="ORF">K227x_32350</name>
</gene>
<dbReference type="GO" id="GO:0004803">
    <property type="term" value="F:transposase activity"/>
    <property type="evidence" value="ECO:0007669"/>
    <property type="project" value="InterPro"/>
</dbReference>
<name>A0A517NCR1_9BACT</name>